<keyword evidence="2" id="KW-1185">Reference proteome</keyword>
<dbReference type="GO" id="GO:0016791">
    <property type="term" value="F:phosphatase activity"/>
    <property type="evidence" value="ECO:0007669"/>
    <property type="project" value="TreeGrafter"/>
</dbReference>
<dbReference type="GO" id="GO:0000287">
    <property type="term" value="F:magnesium ion binding"/>
    <property type="evidence" value="ECO:0007669"/>
    <property type="project" value="TreeGrafter"/>
</dbReference>
<dbReference type="Gene3D" id="3.30.1240.10">
    <property type="match status" value="1"/>
</dbReference>
<dbReference type="InterPro" id="IPR023214">
    <property type="entry name" value="HAD_sf"/>
</dbReference>
<sequence>MSPLPRLVATDLDGTLVRTDNTVSERSHRTLARLVERGVHVVGITGRGPRLLRLCRDDIPSAGHLVLAQGGYVYHCDGPDSAVPLRETVMPGDRAAAVVELLERHGGDLTVIAECDPGHEAPLIGAVIPDWPWPVPILGCEREDIFRGPVIKTFVRSMTVPALELLEIARSVVPADLASVTEAGIGFVEICPPGTTKATGLAYVADRLGVDSRDVMVFGDALNDLPMFEWAGRAVAMTGAHPDVKAAADEVTGSNDEDGVATYLERLLATA</sequence>
<accession>A0A562V0T9</accession>
<dbReference type="SUPFAM" id="SSF56784">
    <property type="entry name" value="HAD-like"/>
    <property type="match status" value="1"/>
</dbReference>
<evidence type="ECO:0000313" key="1">
    <source>
        <dbReference type="EMBL" id="TWJ11491.1"/>
    </source>
</evidence>
<reference evidence="1 2" key="1">
    <citation type="journal article" date="2013" name="Stand. Genomic Sci.">
        <title>Genomic Encyclopedia of Type Strains, Phase I: The one thousand microbial genomes (KMG-I) project.</title>
        <authorList>
            <person name="Kyrpides N.C."/>
            <person name="Woyke T."/>
            <person name="Eisen J.A."/>
            <person name="Garrity G."/>
            <person name="Lilburn T.G."/>
            <person name="Beck B.J."/>
            <person name="Whitman W.B."/>
            <person name="Hugenholtz P."/>
            <person name="Klenk H.P."/>
        </authorList>
    </citation>
    <scope>NUCLEOTIDE SEQUENCE [LARGE SCALE GENOMIC DNA]</scope>
    <source>
        <strain evidence="1 2">DSM 45044</strain>
    </source>
</reference>
<dbReference type="Gene3D" id="3.40.50.1000">
    <property type="entry name" value="HAD superfamily/HAD-like"/>
    <property type="match status" value="1"/>
</dbReference>
<evidence type="ECO:0008006" key="3">
    <source>
        <dbReference type="Google" id="ProtNLM"/>
    </source>
</evidence>
<dbReference type="PANTHER" id="PTHR10000">
    <property type="entry name" value="PHOSPHOSERINE PHOSPHATASE"/>
    <property type="match status" value="1"/>
</dbReference>
<dbReference type="Pfam" id="PF08282">
    <property type="entry name" value="Hydrolase_3"/>
    <property type="match status" value="2"/>
</dbReference>
<protein>
    <recommendedName>
        <fullName evidence="3">HAD superfamily hydrolase (TIGR01484 family)</fullName>
    </recommendedName>
</protein>
<proteinExistence type="predicted"/>
<comment type="caution">
    <text evidence="1">The sequence shown here is derived from an EMBL/GenBank/DDBJ whole genome shotgun (WGS) entry which is preliminary data.</text>
</comment>
<dbReference type="EMBL" id="VLLL01000006">
    <property type="protein sequence ID" value="TWJ11491.1"/>
    <property type="molecule type" value="Genomic_DNA"/>
</dbReference>
<dbReference type="InterPro" id="IPR036412">
    <property type="entry name" value="HAD-like_sf"/>
</dbReference>
<dbReference type="RefSeq" id="WP_147137638.1">
    <property type="nucleotide sequence ID" value="NZ_BAABIJ010000002.1"/>
</dbReference>
<organism evidence="1 2">
    <name type="scientific">Stackebrandtia albiflava</name>
    <dbReference type="NCBI Taxonomy" id="406432"/>
    <lineage>
        <taxon>Bacteria</taxon>
        <taxon>Bacillati</taxon>
        <taxon>Actinomycetota</taxon>
        <taxon>Actinomycetes</taxon>
        <taxon>Glycomycetales</taxon>
        <taxon>Glycomycetaceae</taxon>
        <taxon>Stackebrandtia</taxon>
    </lineage>
</organism>
<gene>
    <name evidence="1" type="ORF">LX16_2213</name>
</gene>
<dbReference type="Proteomes" id="UP000321617">
    <property type="component" value="Unassembled WGS sequence"/>
</dbReference>
<dbReference type="OrthoDB" id="3180855at2"/>
<evidence type="ECO:0000313" key="2">
    <source>
        <dbReference type="Proteomes" id="UP000321617"/>
    </source>
</evidence>
<dbReference type="GO" id="GO:0005829">
    <property type="term" value="C:cytosol"/>
    <property type="evidence" value="ECO:0007669"/>
    <property type="project" value="TreeGrafter"/>
</dbReference>
<dbReference type="AlphaFoldDB" id="A0A562V0T9"/>
<name>A0A562V0T9_9ACTN</name>
<dbReference type="PANTHER" id="PTHR10000:SF8">
    <property type="entry name" value="HAD SUPERFAMILY HYDROLASE-LIKE, TYPE 3"/>
    <property type="match status" value="1"/>
</dbReference>